<evidence type="ECO:0000259" key="1">
    <source>
        <dbReference type="SMART" id="SM00278"/>
    </source>
</evidence>
<dbReference type="OrthoDB" id="9758724at2"/>
<dbReference type="PANTHER" id="PTHR21180">
    <property type="entry name" value="ENDONUCLEASE/EXONUCLEASE/PHOSPHATASE FAMILY DOMAIN-CONTAINING PROTEIN 1"/>
    <property type="match status" value="1"/>
</dbReference>
<dbReference type="GO" id="GO:0015628">
    <property type="term" value="P:protein secretion by the type II secretion system"/>
    <property type="evidence" value="ECO:0007669"/>
    <property type="project" value="TreeGrafter"/>
</dbReference>
<dbReference type="AlphaFoldDB" id="A0A1E2SKN4"/>
<organism evidence="2 3">
    <name type="scientific">Leifsonia xyli subsp. xyli</name>
    <dbReference type="NCBI Taxonomy" id="59736"/>
    <lineage>
        <taxon>Bacteria</taxon>
        <taxon>Bacillati</taxon>
        <taxon>Actinomycetota</taxon>
        <taxon>Actinomycetes</taxon>
        <taxon>Micrococcales</taxon>
        <taxon>Microbacteriaceae</taxon>
        <taxon>Leifsonia</taxon>
    </lineage>
</organism>
<dbReference type="InterPro" id="IPR051675">
    <property type="entry name" value="Endo/Exo/Phosphatase_dom_1"/>
</dbReference>
<gene>
    <name evidence="2" type="ORF">ATY41_10460</name>
</gene>
<dbReference type="PANTHER" id="PTHR21180:SF32">
    <property type="entry name" value="ENDONUCLEASE_EXONUCLEASE_PHOSPHATASE FAMILY DOMAIN-CONTAINING PROTEIN 1"/>
    <property type="match status" value="1"/>
</dbReference>
<accession>A0A1E2SKN4</accession>
<dbReference type="SUPFAM" id="SSF47781">
    <property type="entry name" value="RuvA domain 2-like"/>
    <property type="match status" value="1"/>
</dbReference>
<dbReference type="InterPro" id="IPR010994">
    <property type="entry name" value="RuvA_2-like"/>
</dbReference>
<reference evidence="2 3" key="1">
    <citation type="submission" date="2015-11" db="EMBL/GenBank/DDBJ databases">
        <authorList>
            <person name="Zhang Y."/>
            <person name="Guo Z."/>
        </authorList>
    </citation>
    <scope>NUCLEOTIDE SEQUENCE [LARGE SCALE GENOMIC DNA]</scope>
    <source>
        <strain evidence="3">gdw1</strain>
    </source>
</reference>
<proteinExistence type="predicted"/>
<comment type="caution">
    <text evidence="2">The sequence shown here is derived from an EMBL/GenBank/DDBJ whole genome shotgun (WGS) entry which is preliminary data.</text>
</comment>
<dbReference type="Pfam" id="PF12836">
    <property type="entry name" value="HHH_3"/>
    <property type="match status" value="1"/>
</dbReference>
<feature type="domain" description="Helix-hairpin-helix DNA-binding motif class 1" evidence="1">
    <location>
        <begin position="44"/>
        <end position="63"/>
    </location>
</feature>
<dbReference type="GO" id="GO:0015627">
    <property type="term" value="C:type II protein secretion system complex"/>
    <property type="evidence" value="ECO:0007669"/>
    <property type="project" value="TreeGrafter"/>
</dbReference>
<sequence>MDSAPIDLNTATAEQLETLPRIGPVLARRILDWLTANGRFAAVTDLMEVTGIGQKVFDGLRDRVRV</sequence>
<dbReference type="Proteomes" id="UP000094426">
    <property type="component" value="Unassembled WGS sequence"/>
</dbReference>
<protein>
    <recommendedName>
        <fullName evidence="1">Helix-hairpin-helix DNA-binding motif class 1 domain-containing protein</fullName>
    </recommendedName>
</protein>
<evidence type="ECO:0000313" key="2">
    <source>
        <dbReference type="EMBL" id="ODA90319.1"/>
    </source>
</evidence>
<dbReference type="RefSeq" id="WP_041767586.1">
    <property type="nucleotide sequence ID" value="NZ_LNZG01000014.1"/>
</dbReference>
<dbReference type="GO" id="GO:0006281">
    <property type="term" value="P:DNA repair"/>
    <property type="evidence" value="ECO:0007669"/>
    <property type="project" value="InterPro"/>
</dbReference>
<dbReference type="Gene3D" id="1.10.150.320">
    <property type="entry name" value="Photosystem II 12 kDa extrinsic protein"/>
    <property type="match status" value="1"/>
</dbReference>
<dbReference type="GO" id="GO:0003677">
    <property type="term" value="F:DNA binding"/>
    <property type="evidence" value="ECO:0007669"/>
    <property type="project" value="InterPro"/>
</dbReference>
<dbReference type="EMBL" id="LNZG01000014">
    <property type="protein sequence ID" value="ODA90319.1"/>
    <property type="molecule type" value="Genomic_DNA"/>
</dbReference>
<name>A0A1E2SKN4_LEIXY</name>
<dbReference type="InterPro" id="IPR003583">
    <property type="entry name" value="Hlx-hairpin-Hlx_DNA-bd_motif"/>
</dbReference>
<evidence type="ECO:0000313" key="3">
    <source>
        <dbReference type="Proteomes" id="UP000094426"/>
    </source>
</evidence>
<feature type="domain" description="Helix-hairpin-helix DNA-binding motif class 1" evidence="1">
    <location>
        <begin position="14"/>
        <end position="33"/>
    </location>
</feature>
<dbReference type="SMART" id="SM00278">
    <property type="entry name" value="HhH1"/>
    <property type="match status" value="2"/>
</dbReference>